<evidence type="ECO:0000256" key="3">
    <source>
        <dbReference type="ARBA" id="ARBA00022614"/>
    </source>
</evidence>
<comment type="subcellular location">
    <subcellularLocation>
        <location evidence="1">Membrane</location>
        <topology evidence="1">Single-pass membrane protein</topology>
    </subcellularLocation>
</comment>
<dbReference type="Gene3D" id="1.10.510.10">
    <property type="entry name" value="Transferase(Phosphotransferase) domain 1"/>
    <property type="match status" value="1"/>
</dbReference>
<keyword evidence="6" id="KW-0732">Signal</keyword>
<comment type="caution">
    <text evidence="17">The sequence shown here is derived from an EMBL/GenBank/DDBJ whole genome shotgun (WGS) entry which is preliminary data.</text>
</comment>
<dbReference type="SMART" id="SM00369">
    <property type="entry name" value="LRR_TYP"/>
    <property type="match status" value="7"/>
</dbReference>
<dbReference type="Gene3D" id="3.80.10.10">
    <property type="entry name" value="Ribonuclease Inhibitor"/>
    <property type="match status" value="4"/>
</dbReference>
<dbReference type="PROSITE" id="PS00107">
    <property type="entry name" value="PROTEIN_KINASE_ATP"/>
    <property type="match status" value="1"/>
</dbReference>
<dbReference type="Pfam" id="PF00069">
    <property type="entry name" value="Pkinase"/>
    <property type="match status" value="1"/>
</dbReference>
<keyword evidence="11 15" id="KW-1133">Transmembrane helix</keyword>
<dbReference type="SUPFAM" id="SSF56112">
    <property type="entry name" value="Protein kinase-like (PK-like)"/>
    <property type="match status" value="1"/>
</dbReference>
<evidence type="ECO:0000256" key="9">
    <source>
        <dbReference type="ARBA" id="ARBA00022777"/>
    </source>
</evidence>
<dbReference type="PANTHER" id="PTHR48056:SF29">
    <property type="entry name" value="RECEPTOR-LIKE PROTEIN KINASE HSL1"/>
    <property type="match status" value="1"/>
</dbReference>
<proteinExistence type="inferred from homology"/>
<evidence type="ECO:0000256" key="13">
    <source>
        <dbReference type="ARBA" id="ARBA00023180"/>
    </source>
</evidence>
<keyword evidence="18" id="KW-1185">Reference proteome</keyword>
<evidence type="ECO:0000256" key="8">
    <source>
        <dbReference type="ARBA" id="ARBA00022741"/>
    </source>
</evidence>
<evidence type="ECO:0000256" key="15">
    <source>
        <dbReference type="SAM" id="Phobius"/>
    </source>
</evidence>
<dbReference type="GO" id="GO:0033612">
    <property type="term" value="F:receptor serine/threonine kinase binding"/>
    <property type="evidence" value="ECO:0007669"/>
    <property type="project" value="TreeGrafter"/>
</dbReference>
<evidence type="ECO:0000256" key="12">
    <source>
        <dbReference type="ARBA" id="ARBA00023136"/>
    </source>
</evidence>
<dbReference type="FunFam" id="3.80.10.10:FF:000221">
    <property type="entry name" value="Leucine-rich repeat receptor-like protein kinase PXL1"/>
    <property type="match status" value="1"/>
</dbReference>
<comment type="similarity">
    <text evidence="2">Belongs to the protein kinase superfamily. Ser/Thr protein kinase family.</text>
</comment>
<keyword evidence="7" id="KW-0677">Repeat</keyword>
<evidence type="ECO:0000256" key="2">
    <source>
        <dbReference type="ARBA" id="ARBA00008684"/>
    </source>
</evidence>
<dbReference type="Proteomes" id="UP001159364">
    <property type="component" value="Linkage Group LG11"/>
</dbReference>
<dbReference type="Pfam" id="PF08263">
    <property type="entry name" value="LRRNT_2"/>
    <property type="match status" value="1"/>
</dbReference>
<dbReference type="FunFam" id="1.10.510.10:FF:000714">
    <property type="entry name" value="Kinase family with leucine-rich repeat domain-containing protein"/>
    <property type="match status" value="1"/>
</dbReference>
<evidence type="ECO:0000256" key="1">
    <source>
        <dbReference type="ARBA" id="ARBA00004167"/>
    </source>
</evidence>
<dbReference type="GO" id="GO:0005524">
    <property type="term" value="F:ATP binding"/>
    <property type="evidence" value="ECO:0007669"/>
    <property type="project" value="UniProtKB-UniRule"/>
</dbReference>
<evidence type="ECO:0000256" key="14">
    <source>
        <dbReference type="PROSITE-ProRule" id="PRU10141"/>
    </source>
</evidence>
<dbReference type="InterPro" id="IPR013210">
    <property type="entry name" value="LRR_N_plant-typ"/>
</dbReference>
<dbReference type="GO" id="GO:0004672">
    <property type="term" value="F:protein kinase activity"/>
    <property type="evidence" value="ECO:0007669"/>
    <property type="project" value="InterPro"/>
</dbReference>
<reference evidence="17 18" key="1">
    <citation type="submission" date="2021-09" db="EMBL/GenBank/DDBJ databases">
        <title>Genomic insights and catalytic innovation underlie evolution of tropane alkaloids biosynthesis.</title>
        <authorList>
            <person name="Wang Y.-J."/>
            <person name="Tian T."/>
            <person name="Huang J.-P."/>
            <person name="Huang S.-X."/>
        </authorList>
    </citation>
    <scope>NUCLEOTIDE SEQUENCE [LARGE SCALE GENOMIC DNA]</scope>
    <source>
        <strain evidence="17">KIB-2018</strain>
        <tissue evidence="17">Leaf</tissue>
    </source>
</reference>
<keyword evidence="10 14" id="KW-0067">ATP-binding</keyword>
<evidence type="ECO:0000256" key="11">
    <source>
        <dbReference type="ARBA" id="ARBA00022989"/>
    </source>
</evidence>
<dbReference type="PANTHER" id="PTHR48056">
    <property type="entry name" value="LRR RECEPTOR-LIKE SERINE/THREONINE-PROTEIN KINASE-RELATED"/>
    <property type="match status" value="1"/>
</dbReference>
<evidence type="ECO:0000256" key="6">
    <source>
        <dbReference type="ARBA" id="ARBA00022729"/>
    </source>
</evidence>
<dbReference type="InterPro" id="IPR008271">
    <property type="entry name" value="Ser/Thr_kinase_AS"/>
</dbReference>
<organism evidence="17 18">
    <name type="scientific">Erythroxylum novogranatense</name>
    <dbReference type="NCBI Taxonomy" id="1862640"/>
    <lineage>
        <taxon>Eukaryota</taxon>
        <taxon>Viridiplantae</taxon>
        <taxon>Streptophyta</taxon>
        <taxon>Embryophyta</taxon>
        <taxon>Tracheophyta</taxon>
        <taxon>Spermatophyta</taxon>
        <taxon>Magnoliopsida</taxon>
        <taxon>eudicotyledons</taxon>
        <taxon>Gunneridae</taxon>
        <taxon>Pentapetalae</taxon>
        <taxon>rosids</taxon>
        <taxon>fabids</taxon>
        <taxon>Malpighiales</taxon>
        <taxon>Erythroxylaceae</taxon>
        <taxon>Erythroxylum</taxon>
    </lineage>
</organism>
<gene>
    <name evidence="17" type="ORF">K2173_016356</name>
</gene>
<dbReference type="InterPro" id="IPR050647">
    <property type="entry name" value="Plant_LRR-RLKs"/>
</dbReference>
<keyword evidence="5 15" id="KW-0812">Transmembrane</keyword>
<dbReference type="FunFam" id="3.80.10.10:FF:000095">
    <property type="entry name" value="LRR receptor-like serine/threonine-protein kinase GSO1"/>
    <property type="match status" value="1"/>
</dbReference>
<dbReference type="InterPro" id="IPR011009">
    <property type="entry name" value="Kinase-like_dom_sf"/>
</dbReference>
<evidence type="ECO:0000313" key="18">
    <source>
        <dbReference type="Proteomes" id="UP001159364"/>
    </source>
</evidence>
<dbReference type="Pfam" id="PF23598">
    <property type="entry name" value="LRR_14"/>
    <property type="match status" value="1"/>
</dbReference>
<name>A0AAV8SGM1_9ROSI</name>
<dbReference type="InterPro" id="IPR055414">
    <property type="entry name" value="LRR_R13L4/SHOC2-like"/>
</dbReference>
<keyword evidence="13" id="KW-0325">Glycoprotein</keyword>
<dbReference type="EMBL" id="JAIWQS010000011">
    <property type="protein sequence ID" value="KAJ8751175.1"/>
    <property type="molecule type" value="Genomic_DNA"/>
</dbReference>
<dbReference type="PROSITE" id="PS00108">
    <property type="entry name" value="PROTEIN_KINASE_ST"/>
    <property type="match status" value="1"/>
</dbReference>
<keyword evidence="3" id="KW-0433">Leucine-rich repeat</keyword>
<evidence type="ECO:0000256" key="7">
    <source>
        <dbReference type="ARBA" id="ARBA00022737"/>
    </source>
</evidence>
<dbReference type="FunFam" id="3.80.10.10:FF:000824">
    <property type="entry name" value="Receptor-like protein kinase HSL1 isoform A"/>
    <property type="match status" value="1"/>
</dbReference>
<dbReference type="InterPro" id="IPR017441">
    <property type="entry name" value="Protein_kinase_ATP_BS"/>
</dbReference>
<keyword evidence="12 15" id="KW-0472">Membrane</keyword>
<dbReference type="Gene3D" id="3.30.200.20">
    <property type="entry name" value="Phosphorylase Kinase, domain 1"/>
    <property type="match status" value="1"/>
</dbReference>
<feature type="binding site" evidence="14">
    <location>
        <position position="742"/>
    </location>
    <ligand>
        <name>ATP</name>
        <dbReference type="ChEBI" id="CHEBI:30616"/>
    </ligand>
</feature>
<sequence length="1044" mass="115388">MPPASFLRGKVLQVSNSAGVKLISNMKNSIPLLVIVILAHRPFEVFSQNQNPNSNNEQSILLNLREQLGNPPSLLAWNTSSSPCDWPEVRCINGAVTQLLLGEKNITVTIPATICDLKNLTLLDLAWNFIPGGFPTVLYNCTKLKTLNLSQNYFVGPIPDDIPKLSSLEYIDLGGNNFSGDIPSAIGKLSLLKTLFLYQNQFNGTFPKEIGGLDNLEKLSLAYNAFVPSPIPPEFGGLRKLTLMWIKGTNLIGKIPESFSNLSSLEHLDLAMNHLEGTIPIGLFSLKNLTYLYLYHNKLSGDIPQRVEAMNLTEIDLSMNNLIGSIPEGFGKLQKLRLLNLFSNQLSGEIHPSLGLIPSLKIFRVFTNNLSGILPPEMGLHSKLEDFEVSTNQFTGQLPQNLCAGGVLQGVVAFANKLSGQVPQTLANCSSLRTVQLYSNSFSGEIPSGIWTATNITYLLLSDNSFSGTLPSTVAWNLSRLEMNNNFFSGPIPTGVSSWVNLIVFEASNNMFSGEIPVEMTSLSRLATLLLDGNRLSGQLPTRIVSWTSLSTLNLSKNGLSGDIPVAFGSLPDLLFLDLSLNHFSGEIPTVLGNLRLNSLNLSSNQLYGRIPDAFNNLAYENSFLNNSEICAANSVVNLPNCNSGFHSSSKVSSKFLATILVIAITVFVVTVIFTLFVVSNYRRKRQKRDLATWKLTSFQRLNFNEANILASLAESNIIGSGGSGKVYRIAINRDDEFVAVKRIWNSRKLDHKLQKEFLAEVQILGTIKHSNIVKLLCCISSEDSKLLVYEYMENHSLDRWLHSKRRRSSSGTNSVYHVTLSWPTRLQIAIGAAQGLCYMHHDCSPPIIHRDVKSSNILLDSEFKAKIADFGLAKMLAKQGESHTMSAIAGSFGYIAPEHAYTTKVNEKVDVYSFGVVLLELVTGREPHFGDEHTCLAEWAWRHSSEGKSVANCFDEEIREPYNLEQMTALFKLGLICTSTLPSTRPSMKDVLQILRRFSPEENGEKKKENELDVVPFLGSPSYLSSYKQGEKGDEDFSLMYSV</sequence>
<accession>A0AAV8SGM1</accession>
<evidence type="ECO:0000256" key="4">
    <source>
        <dbReference type="ARBA" id="ARBA00022679"/>
    </source>
</evidence>
<dbReference type="InterPro" id="IPR001611">
    <property type="entry name" value="Leu-rich_rpt"/>
</dbReference>
<evidence type="ECO:0000256" key="10">
    <source>
        <dbReference type="ARBA" id="ARBA00022840"/>
    </source>
</evidence>
<dbReference type="InterPro" id="IPR000719">
    <property type="entry name" value="Prot_kinase_dom"/>
</dbReference>
<dbReference type="InterPro" id="IPR003591">
    <property type="entry name" value="Leu-rich_rpt_typical-subtyp"/>
</dbReference>
<feature type="transmembrane region" description="Helical" evidence="15">
    <location>
        <begin position="656"/>
        <end position="679"/>
    </location>
</feature>
<dbReference type="SMART" id="SM00220">
    <property type="entry name" value="S_TKc"/>
    <property type="match status" value="1"/>
</dbReference>
<dbReference type="FunFam" id="3.80.10.10:FF:000041">
    <property type="entry name" value="LRR receptor-like serine/threonine-protein kinase ERECTA"/>
    <property type="match status" value="1"/>
</dbReference>
<keyword evidence="9" id="KW-0418">Kinase</keyword>
<dbReference type="SUPFAM" id="SSF52058">
    <property type="entry name" value="L domain-like"/>
    <property type="match status" value="2"/>
</dbReference>
<evidence type="ECO:0000256" key="5">
    <source>
        <dbReference type="ARBA" id="ARBA00022692"/>
    </source>
</evidence>
<dbReference type="AlphaFoldDB" id="A0AAV8SGM1"/>
<protein>
    <recommendedName>
        <fullName evidence="16">Protein kinase domain-containing protein</fullName>
    </recommendedName>
</protein>
<evidence type="ECO:0000313" key="17">
    <source>
        <dbReference type="EMBL" id="KAJ8751175.1"/>
    </source>
</evidence>
<dbReference type="PROSITE" id="PS50011">
    <property type="entry name" value="PROTEIN_KINASE_DOM"/>
    <property type="match status" value="1"/>
</dbReference>
<dbReference type="Pfam" id="PF00560">
    <property type="entry name" value="LRR_1"/>
    <property type="match status" value="3"/>
</dbReference>
<dbReference type="GO" id="GO:0016020">
    <property type="term" value="C:membrane"/>
    <property type="evidence" value="ECO:0007669"/>
    <property type="project" value="UniProtKB-SubCell"/>
</dbReference>
<feature type="domain" description="Protein kinase" evidence="16">
    <location>
        <begin position="713"/>
        <end position="1000"/>
    </location>
</feature>
<keyword evidence="8 14" id="KW-0547">Nucleotide-binding</keyword>
<dbReference type="InterPro" id="IPR032675">
    <property type="entry name" value="LRR_dom_sf"/>
</dbReference>
<dbReference type="FunFam" id="3.30.200.20:FF:000512">
    <property type="entry name" value="Receptor-like protein kinase HSL1"/>
    <property type="match status" value="1"/>
</dbReference>
<keyword evidence="4" id="KW-0808">Transferase</keyword>
<evidence type="ECO:0000259" key="16">
    <source>
        <dbReference type="PROSITE" id="PS50011"/>
    </source>
</evidence>